<protein>
    <submittedName>
        <fullName evidence="2">MarR family transcriptional regulator</fullName>
    </submittedName>
</protein>
<proteinExistence type="predicted"/>
<dbReference type="SMART" id="SM00347">
    <property type="entry name" value="HTH_MARR"/>
    <property type="match status" value="1"/>
</dbReference>
<organism evidence="2 3">
    <name type="scientific">Desulfovibrio desulfuricans</name>
    <dbReference type="NCBI Taxonomy" id="876"/>
    <lineage>
        <taxon>Bacteria</taxon>
        <taxon>Pseudomonadati</taxon>
        <taxon>Thermodesulfobacteriota</taxon>
        <taxon>Desulfovibrionia</taxon>
        <taxon>Desulfovibrionales</taxon>
        <taxon>Desulfovibrionaceae</taxon>
        <taxon>Desulfovibrio</taxon>
    </lineage>
</organism>
<sequence length="239" mass="26448">MFASAQGLAETCPLFWSMNRAFAHARGIAARSLCADGGDRAFAHARGIDKKVWIPYKTHMKKDGHKNTVELRIQKSMLKTLGHEAAHGPRSAALSHALLGIMTRFQELERQCSKFGTDVDIHLAEIHTIMAIHNNPGIHVGGLAECLGVTKGSVSELLRRLERKGLAYKAKDPLKMTRLNVFLTDKGKIAHEHHMIFHSQLDGLVDEAMGKRAPEEIKSIVAFLTEMLDRLNATGVKDN</sequence>
<dbReference type="InterPro" id="IPR000835">
    <property type="entry name" value="HTH_MarR-typ"/>
</dbReference>
<dbReference type="PROSITE" id="PS50995">
    <property type="entry name" value="HTH_MARR_2"/>
    <property type="match status" value="1"/>
</dbReference>
<dbReference type="EMBL" id="CP036295">
    <property type="protein sequence ID" value="QCC86360.1"/>
    <property type="molecule type" value="Genomic_DNA"/>
</dbReference>
<dbReference type="Gene3D" id="1.10.10.10">
    <property type="entry name" value="Winged helix-like DNA-binding domain superfamily/Winged helix DNA-binding domain"/>
    <property type="match status" value="1"/>
</dbReference>
<dbReference type="GO" id="GO:0006950">
    <property type="term" value="P:response to stress"/>
    <property type="evidence" value="ECO:0007669"/>
    <property type="project" value="TreeGrafter"/>
</dbReference>
<reference evidence="2 3" key="1">
    <citation type="submission" date="2019-02" db="EMBL/GenBank/DDBJ databases">
        <title>Complete Genome Sequence of Desulfovibrio desulfuricans IC1, a Sulfonate Utilizing Anaerobe.</title>
        <authorList>
            <person name="Day L.A."/>
            <person name="De Leon K.B."/>
            <person name="Wall J.D."/>
        </authorList>
    </citation>
    <scope>NUCLEOTIDE SEQUENCE [LARGE SCALE GENOMIC DNA]</scope>
    <source>
        <strain evidence="2 3">IC1</strain>
    </source>
</reference>
<dbReference type="Pfam" id="PF12802">
    <property type="entry name" value="MarR_2"/>
    <property type="match status" value="1"/>
</dbReference>
<evidence type="ECO:0000259" key="1">
    <source>
        <dbReference type="PROSITE" id="PS50995"/>
    </source>
</evidence>
<dbReference type="SUPFAM" id="SSF46785">
    <property type="entry name" value="Winged helix' DNA-binding domain"/>
    <property type="match status" value="1"/>
</dbReference>
<dbReference type="AlphaFoldDB" id="A0A4V1CXI7"/>
<dbReference type="GO" id="GO:0003700">
    <property type="term" value="F:DNA-binding transcription factor activity"/>
    <property type="evidence" value="ECO:0007669"/>
    <property type="project" value="InterPro"/>
</dbReference>
<dbReference type="InterPro" id="IPR036388">
    <property type="entry name" value="WH-like_DNA-bd_sf"/>
</dbReference>
<dbReference type="InterPro" id="IPR039422">
    <property type="entry name" value="MarR/SlyA-like"/>
</dbReference>
<dbReference type="OrthoDB" id="5461037at2"/>
<gene>
    <name evidence="2" type="ORF">DDIC_10840</name>
</gene>
<dbReference type="InterPro" id="IPR036390">
    <property type="entry name" value="WH_DNA-bd_sf"/>
</dbReference>
<accession>A0A4V1CXI7</accession>
<dbReference type="Proteomes" id="UP000297065">
    <property type="component" value="Chromosome"/>
</dbReference>
<feature type="domain" description="HTH marR-type" evidence="1">
    <location>
        <begin position="91"/>
        <end position="229"/>
    </location>
</feature>
<name>A0A4V1CXI7_DESDE</name>
<evidence type="ECO:0000313" key="2">
    <source>
        <dbReference type="EMBL" id="QCC86360.1"/>
    </source>
</evidence>
<dbReference type="PANTHER" id="PTHR33164">
    <property type="entry name" value="TRANSCRIPTIONAL REGULATOR, MARR FAMILY"/>
    <property type="match status" value="1"/>
</dbReference>
<dbReference type="PANTHER" id="PTHR33164:SF43">
    <property type="entry name" value="HTH-TYPE TRANSCRIPTIONAL REPRESSOR YETL"/>
    <property type="match status" value="1"/>
</dbReference>
<evidence type="ECO:0000313" key="3">
    <source>
        <dbReference type="Proteomes" id="UP000297065"/>
    </source>
</evidence>